<keyword evidence="1" id="KW-1133">Transmembrane helix</keyword>
<name>A0ABS9Q7R4_9MICO</name>
<evidence type="ECO:0000313" key="2">
    <source>
        <dbReference type="EMBL" id="MCG7323412.1"/>
    </source>
</evidence>
<dbReference type="RefSeq" id="WP_019286848.1">
    <property type="nucleotide sequence ID" value="NZ_DAMCTM010000030.1"/>
</dbReference>
<gene>
    <name evidence="2" type="ORF">MHL29_16150</name>
</gene>
<dbReference type="EMBL" id="JAKRCV010000074">
    <property type="protein sequence ID" value="MCG7323412.1"/>
    <property type="molecule type" value="Genomic_DNA"/>
</dbReference>
<feature type="transmembrane region" description="Helical" evidence="1">
    <location>
        <begin position="47"/>
        <end position="67"/>
    </location>
</feature>
<dbReference type="Proteomes" id="UP001521931">
    <property type="component" value="Unassembled WGS sequence"/>
</dbReference>
<keyword evidence="3" id="KW-1185">Reference proteome</keyword>
<feature type="transmembrane region" description="Helical" evidence="1">
    <location>
        <begin position="21"/>
        <end position="41"/>
    </location>
</feature>
<comment type="caution">
    <text evidence="2">The sequence shown here is derived from an EMBL/GenBank/DDBJ whole genome shotgun (WGS) entry which is preliminary data.</text>
</comment>
<reference evidence="2 3" key="1">
    <citation type="submission" date="2022-02" db="EMBL/GenBank/DDBJ databases">
        <title>Uncovering new skin microbiome diversity through culturing and metagenomics.</title>
        <authorList>
            <person name="Conlan S."/>
            <person name="Deming C."/>
            <person name="Nisc Comparative Sequencing Program N."/>
            <person name="Segre J.A."/>
        </authorList>
    </citation>
    <scope>NUCLEOTIDE SEQUENCE [LARGE SCALE GENOMIC DNA]</scope>
    <source>
        <strain evidence="2 3">ACRQZ</strain>
    </source>
</reference>
<evidence type="ECO:0000256" key="1">
    <source>
        <dbReference type="SAM" id="Phobius"/>
    </source>
</evidence>
<keyword evidence="1" id="KW-0472">Membrane</keyword>
<sequence length="73" mass="7471">MTNTHVADVRTAQTQTTHNALAVQAALLATLAVVLTVVGGVLASAPILLSALLPLAGTVALFLTWNARELSHA</sequence>
<keyword evidence="1" id="KW-0812">Transmembrane</keyword>
<proteinExistence type="predicted"/>
<protein>
    <submittedName>
        <fullName evidence="2">Uncharacterized protein</fullName>
    </submittedName>
</protein>
<accession>A0ABS9Q7R4</accession>
<evidence type="ECO:0000313" key="3">
    <source>
        <dbReference type="Proteomes" id="UP001521931"/>
    </source>
</evidence>
<organism evidence="2 3">
    <name type="scientific">Arsenicicoccus bolidensis</name>
    <dbReference type="NCBI Taxonomy" id="229480"/>
    <lineage>
        <taxon>Bacteria</taxon>
        <taxon>Bacillati</taxon>
        <taxon>Actinomycetota</taxon>
        <taxon>Actinomycetes</taxon>
        <taxon>Micrococcales</taxon>
        <taxon>Intrasporangiaceae</taxon>
        <taxon>Arsenicicoccus</taxon>
    </lineage>
</organism>